<comment type="caution">
    <text evidence="1">The sequence shown here is derived from an EMBL/GenBank/DDBJ whole genome shotgun (WGS) entry which is preliminary data.</text>
</comment>
<evidence type="ECO:0008006" key="3">
    <source>
        <dbReference type="Google" id="ProtNLM"/>
    </source>
</evidence>
<dbReference type="InterPro" id="IPR055360">
    <property type="entry name" value="bAvd"/>
</dbReference>
<evidence type="ECO:0000313" key="1">
    <source>
        <dbReference type="EMBL" id="KKU34183.1"/>
    </source>
</evidence>
<proteinExistence type="predicted"/>
<organism evidence="1 2">
    <name type="scientific">Candidatus Uhrbacteria bacterium GW2011_GWF2_46_218</name>
    <dbReference type="NCBI Taxonomy" id="1619001"/>
    <lineage>
        <taxon>Bacteria</taxon>
        <taxon>Candidatus Uhriibacteriota</taxon>
    </lineage>
</organism>
<dbReference type="InterPro" id="IPR036583">
    <property type="entry name" value="23S_rRNA_IVS_sf"/>
</dbReference>
<dbReference type="CDD" id="cd16376">
    <property type="entry name" value="Avd_like"/>
    <property type="match status" value="1"/>
</dbReference>
<dbReference type="Proteomes" id="UP000034705">
    <property type="component" value="Unassembled WGS sequence"/>
</dbReference>
<protein>
    <recommendedName>
        <fullName evidence="3">S23 ribosomal protein</fullName>
    </recommendedName>
</protein>
<sequence>MDTLPIIYRAYELYKKIIEINAGLEKRWRYSLGISLEQTILQLLQEIIMAKHAPKNLKPTYLLRALGNQEIAVLKLRLFLELSIAHETKISQCQAILSEIGRMLGGWLKSLGAS</sequence>
<reference evidence="1 2" key="1">
    <citation type="journal article" date="2015" name="Nature">
        <title>rRNA introns, odd ribosomes, and small enigmatic genomes across a large radiation of phyla.</title>
        <authorList>
            <person name="Brown C.T."/>
            <person name="Hug L.A."/>
            <person name="Thomas B.C."/>
            <person name="Sharon I."/>
            <person name="Castelle C.J."/>
            <person name="Singh A."/>
            <person name="Wilkins M.J."/>
            <person name="Williams K.H."/>
            <person name="Banfield J.F."/>
        </authorList>
    </citation>
    <scope>NUCLEOTIDE SEQUENCE [LARGE SCALE GENOMIC DNA]</scope>
</reference>
<gene>
    <name evidence="1" type="ORF">UX45_C0003G0074</name>
</gene>
<dbReference type="EMBL" id="LCMG01000003">
    <property type="protein sequence ID" value="KKU34183.1"/>
    <property type="molecule type" value="Genomic_DNA"/>
</dbReference>
<dbReference type="Gene3D" id="1.20.1440.60">
    <property type="entry name" value="23S rRNA-intervening sequence"/>
    <property type="match status" value="1"/>
</dbReference>
<dbReference type="AlphaFoldDB" id="A0A0G1RW49"/>
<name>A0A0G1RW49_9BACT</name>
<accession>A0A0G1RW49</accession>
<evidence type="ECO:0000313" key="2">
    <source>
        <dbReference type="Proteomes" id="UP000034705"/>
    </source>
</evidence>